<proteinExistence type="predicted"/>
<evidence type="ECO:0000256" key="1">
    <source>
        <dbReference type="SAM" id="Phobius"/>
    </source>
</evidence>
<keyword evidence="1" id="KW-0472">Membrane</keyword>
<dbReference type="AlphaFoldDB" id="A0A0B7NF80"/>
<dbReference type="OrthoDB" id="2507140at2759"/>
<keyword evidence="4" id="KW-1185">Reference proteome</keyword>
<evidence type="ECO:0000313" key="3">
    <source>
        <dbReference type="EMBL" id="CEP13606.1"/>
    </source>
</evidence>
<feature type="transmembrane region" description="Helical" evidence="1">
    <location>
        <begin position="140"/>
        <end position="161"/>
    </location>
</feature>
<feature type="signal peptide" evidence="2">
    <location>
        <begin position="1"/>
        <end position="25"/>
    </location>
</feature>
<gene>
    <name evidence="3" type="primary">PARPA_07721.1 scaffold 30360</name>
</gene>
<organism evidence="3 4">
    <name type="scientific">Parasitella parasitica</name>
    <dbReference type="NCBI Taxonomy" id="35722"/>
    <lineage>
        <taxon>Eukaryota</taxon>
        <taxon>Fungi</taxon>
        <taxon>Fungi incertae sedis</taxon>
        <taxon>Mucoromycota</taxon>
        <taxon>Mucoromycotina</taxon>
        <taxon>Mucoromycetes</taxon>
        <taxon>Mucorales</taxon>
        <taxon>Mucorineae</taxon>
        <taxon>Mucoraceae</taxon>
        <taxon>Parasitella</taxon>
    </lineage>
</organism>
<feature type="chain" id="PRO_5002138057" description="Extracellular membrane protein CFEM domain-containing protein" evidence="2">
    <location>
        <begin position="26"/>
        <end position="162"/>
    </location>
</feature>
<keyword evidence="2" id="KW-0732">Signal</keyword>
<dbReference type="EMBL" id="LN730358">
    <property type="protein sequence ID" value="CEP13606.1"/>
    <property type="molecule type" value="Genomic_DNA"/>
</dbReference>
<dbReference type="PROSITE" id="PS51257">
    <property type="entry name" value="PROKAR_LIPOPROTEIN"/>
    <property type="match status" value="1"/>
</dbReference>
<keyword evidence="1" id="KW-0812">Transmembrane</keyword>
<evidence type="ECO:0000256" key="2">
    <source>
        <dbReference type="SAM" id="SignalP"/>
    </source>
</evidence>
<dbReference type="Proteomes" id="UP000054107">
    <property type="component" value="Unassembled WGS sequence"/>
</dbReference>
<evidence type="ECO:0000313" key="4">
    <source>
        <dbReference type="Proteomes" id="UP000054107"/>
    </source>
</evidence>
<keyword evidence="1" id="KW-1133">Transmembrane helix</keyword>
<protein>
    <recommendedName>
        <fullName evidence="5">Extracellular membrane protein CFEM domain-containing protein</fullName>
    </recommendedName>
</protein>
<sequence>MSKQQMSWAVALFLAIQFGAMSVTAIIGCAAEANFQACKSIEQSLLQSCGPVDYACQCNAQKLIRQCFDLCPEYSVDANEQARVAAGICAAVPTPSVAPISSASVAASQASATWVAPTTTGSTTSPSASQSVNTSFGNRMAAPLGQFVAMITMMVVALALYL</sequence>
<accession>A0A0B7NF80</accession>
<name>A0A0B7NF80_9FUNG</name>
<reference evidence="3 4" key="1">
    <citation type="submission" date="2014-09" db="EMBL/GenBank/DDBJ databases">
        <authorList>
            <person name="Ellenberger Sabrina"/>
        </authorList>
    </citation>
    <scope>NUCLEOTIDE SEQUENCE [LARGE SCALE GENOMIC DNA]</scope>
    <source>
        <strain evidence="3 4">CBS 412.66</strain>
    </source>
</reference>
<evidence type="ECO:0008006" key="5">
    <source>
        <dbReference type="Google" id="ProtNLM"/>
    </source>
</evidence>